<dbReference type="Proteomes" id="UP000053586">
    <property type="component" value="Unassembled WGS sequence"/>
</dbReference>
<dbReference type="OrthoDB" id="5298591at2"/>
<evidence type="ECO:0000313" key="1">
    <source>
        <dbReference type="EMBL" id="GAB54710.1"/>
    </source>
</evidence>
<dbReference type="AlphaFoldDB" id="H5T8T3"/>
<evidence type="ECO:0008006" key="3">
    <source>
        <dbReference type="Google" id="ProtNLM"/>
    </source>
</evidence>
<proteinExistence type="predicted"/>
<dbReference type="STRING" id="56804.BAE46_07830"/>
<sequence length="207" mass="23784">MSANLPIKNQHLAKSDIDLQSLFCQCFEQQFNTRLRGNAIEPLYSPSSAKQAQHVIFYRDDYFSSALHEIAHWCIAGDKRRLQTDYGYWYAPDGRSAQQQKTFALAEQKPQALEWAFSIACNIPFRVSIDNLAAQDTGLEDVLVKLRAQEEQFTLAVNTQLKLYIERGFPTRAQLFLSRLHTFYSTQSFFANDERLIMMPLSADSTI</sequence>
<gene>
    <name evidence="1" type="ORF">GPUN_0566</name>
</gene>
<name>H5T8T3_9ALTE</name>
<organism evidence="1 2">
    <name type="scientific">Glaciecola punicea ACAM 611</name>
    <dbReference type="NCBI Taxonomy" id="1121923"/>
    <lineage>
        <taxon>Bacteria</taxon>
        <taxon>Pseudomonadati</taxon>
        <taxon>Pseudomonadota</taxon>
        <taxon>Gammaproteobacteria</taxon>
        <taxon>Alteromonadales</taxon>
        <taxon>Alteromonadaceae</taxon>
        <taxon>Glaciecola</taxon>
    </lineage>
</organism>
<accession>H5T8T3</accession>
<dbReference type="RefSeq" id="WP_006003174.1">
    <property type="nucleotide sequence ID" value="NZ_BAET01000007.1"/>
</dbReference>
<dbReference type="eggNOG" id="COG3101">
    <property type="taxonomic scope" value="Bacteria"/>
</dbReference>
<dbReference type="Pfam" id="PF04315">
    <property type="entry name" value="EpmC"/>
    <property type="match status" value="1"/>
</dbReference>
<reference evidence="1 2" key="2">
    <citation type="journal article" date="2017" name="Antonie Van Leeuwenhoek">
        <title>Rhizobium rhizosphaerae sp. nov., a novel species isolated from rice rhizosphere.</title>
        <authorList>
            <person name="Zhao J.J."/>
            <person name="Zhang J."/>
            <person name="Zhang R.J."/>
            <person name="Zhang C.W."/>
            <person name="Yin H.Q."/>
            <person name="Zhang X.X."/>
        </authorList>
    </citation>
    <scope>NUCLEOTIDE SEQUENCE [LARGE SCALE GENOMIC DNA]</scope>
    <source>
        <strain evidence="1 2">ACAM 611</strain>
    </source>
</reference>
<comment type="caution">
    <text evidence="1">The sequence shown here is derived from an EMBL/GenBank/DDBJ whole genome shotgun (WGS) entry which is preliminary data.</text>
</comment>
<dbReference type="InterPro" id="IPR007411">
    <property type="entry name" value="EpmC"/>
</dbReference>
<evidence type="ECO:0000313" key="2">
    <source>
        <dbReference type="Proteomes" id="UP000053586"/>
    </source>
</evidence>
<protein>
    <recommendedName>
        <fullName evidence="3">Transporting ATPase</fullName>
    </recommendedName>
</protein>
<dbReference type="EMBL" id="BAET01000007">
    <property type="protein sequence ID" value="GAB54710.1"/>
    <property type="molecule type" value="Genomic_DNA"/>
</dbReference>
<reference evidence="1 2" key="1">
    <citation type="journal article" date="2012" name="J. Bacteriol.">
        <title>Genome sequence of proteorhodopsin-containing sea ice bacterium Glaciecola punicea ACAM 611T.</title>
        <authorList>
            <person name="Qin Q.-L."/>
            <person name="Xie B.-B."/>
            <person name="Shu Y.-L."/>
            <person name="Rong J.-C."/>
            <person name="Zhao D.-L."/>
            <person name="Zhang X.-Y."/>
            <person name="Chen X.-L."/>
            <person name="Zhou B.-C."/>
            <person name="Zhanga Y.-Z."/>
        </authorList>
    </citation>
    <scope>NUCLEOTIDE SEQUENCE [LARGE SCALE GENOMIC DNA]</scope>
    <source>
        <strain evidence="1 2">ACAM 611</strain>
    </source>
</reference>
<keyword evidence="2" id="KW-1185">Reference proteome</keyword>